<evidence type="ECO:0000256" key="2">
    <source>
        <dbReference type="ARBA" id="ARBA00023276"/>
    </source>
</evidence>
<dbReference type="EMBL" id="MPIN01000001">
    <property type="protein sequence ID" value="OJH42270.1"/>
    <property type="molecule type" value="Genomic_DNA"/>
</dbReference>
<dbReference type="SUPFAM" id="SSF110296">
    <property type="entry name" value="Oligoxyloglucan reducing end-specific cellobiohydrolase"/>
    <property type="match status" value="2"/>
</dbReference>
<keyword evidence="1" id="KW-0602">Photosynthesis</keyword>
<feature type="domain" description="Photosynthesis system II assembly factor Ycf48/Hcf136-like" evidence="4">
    <location>
        <begin position="178"/>
        <end position="268"/>
    </location>
</feature>
<dbReference type="OrthoDB" id="5385647at2"/>
<dbReference type="PANTHER" id="PTHR47199:SF2">
    <property type="entry name" value="PHOTOSYSTEM II STABILITY_ASSEMBLY FACTOR HCF136, CHLOROPLASTIC"/>
    <property type="match status" value="1"/>
</dbReference>
<comment type="caution">
    <text evidence="5">The sequence shown here is derived from an EMBL/GenBank/DDBJ whole genome shotgun (WGS) entry which is preliminary data.</text>
</comment>
<dbReference type="RefSeq" id="WP_071896361.1">
    <property type="nucleotide sequence ID" value="NZ_MPIN01000001.1"/>
</dbReference>
<keyword evidence="3" id="KW-0732">Signal</keyword>
<dbReference type="InterPro" id="IPR015943">
    <property type="entry name" value="WD40/YVTN_repeat-like_dom_sf"/>
</dbReference>
<dbReference type="InterPro" id="IPR028203">
    <property type="entry name" value="PSII_CF48-like_dom"/>
</dbReference>
<evidence type="ECO:0000313" key="6">
    <source>
        <dbReference type="Proteomes" id="UP000182229"/>
    </source>
</evidence>
<dbReference type="Proteomes" id="UP000182229">
    <property type="component" value="Unassembled WGS sequence"/>
</dbReference>
<keyword evidence="2" id="KW-0604">Photosystem II</keyword>
<feature type="chain" id="PRO_5013041404" description="Photosynthesis system II assembly factor Ycf48/Hcf136-like domain-containing protein" evidence="3">
    <location>
        <begin position="19"/>
        <end position="596"/>
    </location>
</feature>
<dbReference type="Pfam" id="PF14870">
    <property type="entry name" value="PSII_BNR"/>
    <property type="match status" value="1"/>
</dbReference>
<keyword evidence="6" id="KW-1185">Reference proteome</keyword>
<evidence type="ECO:0000256" key="1">
    <source>
        <dbReference type="ARBA" id="ARBA00022531"/>
    </source>
</evidence>
<gene>
    <name evidence="5" type="ORF">BON30_03410</name>
</gene>
<reference evidence="5 6" key="2">
    <citation type="submission" date="2016-12" db="EMBL/GenBank/DDBJ databases">
        <title>Draft Genome Sequence of Cystobacter ferrugineus Strain Cbfe23.</title>
        <authorList>
            <person name="Akbar S."/>
            <person name="Dowd S.E."/>
            <person name="Stevens D.C."/>
        </authorList>
    </citation>
    <scope>NUCLEOTIDE SEQUENCE [LARGE SCALE GENOMIC DNA]</scope>
    <source>
        <strain evidence="5 6">Cbfe23</strain>
    </source>
</reference>
<evidence type="ECO:0000259" key="4">
    <source>
        <dbReference type="Pfam" id="PF14870"/>
    </source>
</evidence>
<sequence>MQLGSLLAALLMALPASAQVPSPPLPSVDLSIHELRLQARLLSKRTEEDLWALGDAQSAVRVSRSADAGRSWRVDAQSSEALIKALLAHSHDTLEHLVWLGPDTGIAAGDIGPRVLRTTDAGRSWKSIPLADDLWVHDMQHLGERLWLCGSSGRIFRSDDAGASWQELKGSPFNHDDRCKSMSFLSPESGWALGSNASLWSTEDGGASWQSLPPGDFSRTVELRHVVRVTPQVAWLQGVAGLQGPGERFLTTDGGKTWQSKAMEEKDPLLSVARTPGGQRIITVGPAGDGVPVEQWVPFLGKRPEATSVGENTVVALGKRGLYTSVSGQPLRAGPPVSPGSGVLTPLEGIARRAPDEWLGWAGDQLVASHDEGRSWFQVGRVPRTPLRAIAFLKTKTVLAELGTGALLRSEDFGRTWKASTSPLDAHDFALASGRTTTPSNPFECVLGTAPASMKVHFENSGCFHLFRGLLSVQLSPGEALLSVERAQGGEEGKQVRKRKTLSRGDGERILRELVAAAIREETMPDCGSTDSYSASIEWSCASGTIKKGVVRLNDSSCNPEDLSYLRLLGFDPASVYSRTLGIHQAVYEVLERTSL</sequence>
<dbReference type="CDD" id="cd15482">
    <property type="entry name" value="Sialidase_non-viral"/>
    <property type="match status" value="1"/>
</dbReference>
<accession>A0A1L9BJ28</accession>
<evidence type="ECO:0000256" key="3">
    <source>
        <dbReference type="SAM" id="SignalP"/>
    </source>
</evidence>
<proteinExistence type="predicted"/>
<evidence type="ECO:0000313" key="5">
    <source>
        <dbReference type="EMBL" id="OJH42270.1"/>
    </source>
</evidence>
<dbReference type="GO" id="GO:0015979">
    <property type="term" value="P:photosynthesis"/>
    <property type="evidence" value="ECO:0007669"/>
    <property type="project" value="UniProtKB-KW"/>
</dbReference>
<name>A0A1L9BJ28_9BACT</name>
<protein>
    <recommendedName>
        <fullName evidence="4">Photosynthesis system II assembly factor Ycf48/Hcf136-like domain-containing protein</fullName>
    </recommendedName>
</protein>
<dbReference type="Gene3D" id="2.130.10.10">
    <property type="entry name" value="YVTN repeat-like/Quinoprotein amine dehydrogenase"/>
    <property type="match status" value="2"/>
</dbReference>
<reference evidence="6" key="1">
    <citation type="submission" date="2016-11" db="EMBL/GenBank/DDBJ databases">
        <authorList>
            <person name="Shukria A."/>
            <person name="Stevens D.C."/>
        </authorList>
    </citation>
    <scope>NUCLEOTIDE SEQUENCE [LARGE SCALE GENOMIC DNA]</scope>
    <source>
        <strain evidence="6">Cbfe23</strain>
    </source>
</reference>
<dbReference type="PANTHER" id="PTHR47199">
    <property type="entry name" value="PHOTOSYSTEM II STABILITY/ASSEMBLY FACTOR HCF136, CHLOROPLASTIC"/>
    <property type="match status" value="1"/>
</dbReference>
<dbReference type="GO" id="GO:0009523">
    <property type="term" value="C:photosystem II"/>
    <property type="evidence" value="ECO:0007669"/>
    <property type="project" value="UniProtKB-KW"/>
</dbReference>
<dbReference type="AlphaFoldDB" id="A0A1L9BJ28"/>
<feature type="signal peptide" evidence="3">
    <location>
        <begin position="1"/>
        <end position="18"/>
    </location>
</feature>
<organism evidence="5 6">
    <name type="scientific">Cystobacter ferrugineus</name>
    <dbReference type="NCBI Taxonomy" id="83449"/>
    <lineage>
        <taxon>Bacteria</taxon>
        <taxon>Pseudomonadati</taxon>
        <taxon>Myxococcota</taxon>
        <taxon>Myxococcia</taxon>
        <taxon>Myxococcales</taxon>
        <taxon>Cystobacterineae</taxon>
        <taxon>Archangiaceae</taxon>
        <taxon>Cystobacter</taxon>
    </lineage>
</organism>